<reference evidence="5 6" key="1">
    <citation type="journal article" date="2018" name="PLoS Genet.">
        <title>Population sequencing reveals clonal diversity and ancestral inbreeding in the grapevine cultivar Chardonnay.</title>
        <authorList>
            <person name="Roach M.J."/>
            <person name="Johnson D.L."/>
            <person name="Bohlmann J."/>
            <person name="van Vuuren H.J."/>
            <person name="Jones S.J."/>
            <person name="Pretorius I.S."/>
            <person name="Schmidt S.A."/>
            <person name="Borneman A.R."/>
        </authorList>
    </citation>
    <scope>NUCLEOTIDE SEQUENCE [LARGE SCALE GENOMIC DNA]</scope>
    <source>
        <strain evidence="6">cv. Chardonnay</strain>
        <tissue evidence="5">Leaf</tissue>
    </source>
</reference>
<keyword evidence="2" id="KW-0378">Hydrolase</keyword>
<dbReference type="SUPFAM" id="SSF52540">
    <property type="entry name" value="P-loop containing nucleoside triphosphate hydrolases"/>
    <property type="match status" value="1"/>
</dbReference>
<comment type="caution">
    <text evidence="5">The sequence shown here is derived from an EMBL/GenBank/DDBJ whole genome shotgun (WGS) entry which is preliminary data.</text>
</comment>
<gene>
    <name evidence="5" type="primary">BRR2C_4</name>
    <name evidence="5" type="ORF">CK203_096673</name>
</gene>
<dbReference type="GO" id="GO:0005524">
    <property type="term" value="F:ATP binding"/>
    <property type="evidence" value="ECO:0007669"/>
    <property type="project" value="UniProtKB-KW"/>
</dbReference>
<evidence type="ECO:0000256" key="2">
    <source>
        <dbReference type="ARBA" id="ARBA00022801"/>
    </source>
</evidence>
<sequence>MSLHCTVHSILFMIKLSIQQIELARRNDDVELFKNETHPQFSLVKARNSYASFLVLVCTATLAWGVNLPAHTVVIKGTQLYDPKAGGWRDLGMLDVMQARDRSSTLNYIWN</sequence>
<proteinExistence type="predicted"/>
<dbReference type="GO" id="GO:0004386">
    <property type="term" value="F:helicase activity"/>
    <property type="evidence" value="ECO:0007669"/>
    <property type="project" value="UniProtKB-KW"/>
</dbReference>
<name>A0A438DBN8_VITVI</name>
<evidence type="ECO:0000313" key="6">
    <source>
        <dbReference type="Proteomes" id="UP000288805"/>
    </source>
</evidence>
<keyword evidence="1" id="KW-0547">Nucleotide-binding</keyword>
<accession>A0A438DBN8</accession>
<dbReference type="AlphaFoldDB" id="A0A438DBN8"/>
<evidence type="ECO:0000256" key="4">
    <source>
        <dbReference type="ARBA" id="ARBA00022840"/>
    </source>
</evidence>
<keyword evidence="4" id="KW-0067">ATP-binding</keyword>
<dbReference type="Proteomes" id="UP000288805">
    <property type="component" value="Unassembled WGS sequence"/>
</dbReference>
<dbReference type="Gene3D" id="3.40.50.300">
    <property type="entry name" value="P-loop containing nucleotide triphosphate hydrolases"/>
    <property type="match status" value="1"/>
</dbReference>
<dbReference type="PANTHER" id="PTHR47961:SF13">
    <property type="entry name" value="ACTIVATING SIGNAL COINTEGRATOR 1 COMPLEX SUBUNIT 3"/>
    <property type="match status" value="1"/>
</dbReference>
<protein>
    <submittedName>
        <fullName evidence="5">DExH-box ATP-dependent RNA helicase DExH14</fullName>
    </submittedName>
</protein>
<keyword evidence="3 5" id="KW-0347">Helicase</keyword>
<evidence type="ECO:0000256" key="1">
    <source>
        <dbReference type="ARBA" id="ARBA00022741"/>
    </source>
</evidence>
<dbReference type="InterPro" id="IPR050474">
    <property type="entry name" value="Hel308_SKI2-like"/>
</dbReference>
<dbReference type="PANTHER" id="PTHR47961">
    <property type="entry name" value="DNA POLYMERASE THETA, PUTATIVE (AFU_ORTHOLOGUE AFUA_1G05260)-RELATED"/>
    <property type="match status" value="1"/>
</dbReference>
<organism evidence="5 6">
    <name type="scientific">Vitis vinifera</name>
    <name type="common">Grape</name>
    <dbReference type="NCBI Taxonomy" id="29760"/>
    <lineage>
        <taxon>Eukaryota</taxon>
        <taxon>Viridiplantae</taxon>
        <taxon>Streptophyta</taxon>
        <taxon>Embryophyta</taxon>
        <taxon>Tracheophyta</taxon>
        <taxon>Spermatophyta</taxon>
        <taxon>Magnoliopsida</taxon>
        <taxon>eudicotyledons</taxon>
        <taxon>Gunneridae</taxon>
        <taxon>Pentapetalae</taxon>
        <taxon>rosids</taxon>
        <taxon>Vitales</taxon>
        <taxon>Vitaceae</taxon>
        <taxon>Viteae</taxon>
        <taxon>Vitis</taxon>
    </lineage>
</organism>
<dbReference type="InterPro" id="IPR027417">
    <property type="entry name" value="P-loop_NTPase"/>
</dbReference>
<evidence type="ECO:0000256" key="3">
    <source>
        <dbReference type="ARBA" id="ARBA00022806"/>
    </source>
</evidence>
<dbReference type="GO" id="GO:0016787">
    <property type="term" value="F:hydrolase activity"/>
    <property type="evidence" value="ECO:0007669"/>
    <property type="project" value="UniProtKB-KW"/>
</dbReference>
<evidence type="ECO:0000313" key="5">
    <source>
        <dbReference type="EMBL" id="RVW32871.1"/>
    </source>
</evidence>
<dbReference type="EMBL" id="QGNW01001703">
    <property type="protein sequence ID" value="RVW32871.1"/>
    <property type="molecule type" value="Genomic_DNA"/>
</dbReference>